<dbReference type="InterPro" id="IPR016032">
    <property type="entry name" value="Sig_transdc_resp-reg_C-effctor"/>
</dbReference>
<dbReference type="InterPro" id="IPR019734">
    <property type="entry name" value="TPR_rpt"/>
</dbReference>
<dbReference type="AlphaFoldDB" id="A0A6V8LCA3"/>
<accession>A0A6V8LCA3</accession>
<evidence type="ECO:0000313" key="6">
    <source>
        <dbReference type="Proteomes" id="UP000482960"/>
    </source>
</evidence>
<feature type="domain" description="Bacterial transcriptional activator" evidence="4">
    <location>
        <begin position="859"/>
        <end position="1004"/>
    </location>
</feature>
<evidence type="ECO:0000313" key="5">
    <source>
        <dbReference type="EMBL" id="GFJ94832.1"/>
    </source>
</evidence>
<dbReference type="SMART" id="SM00862">
    <property type="entry name" value="Trans_reg_C"/>
    <property type="match status" value="1"/>
</dbReference>
<dbReference type="PANTHER" id="PTHR35807:SF2">
    <property type="entry name" value="TRANSCRIPTIONAL ACTIVATOR DOMAIN"/>
    <property type="match status" value="1"/>
</dbReference>
<dbReference type="GO" id="GO:0003677">
    <property type="term" value="F:DNA binding"/>
    <property type="evidence" value="ECO:0007669"/>
    <property type="project" value="UniProtKB-KW"/>
</dbReference>
<dbReference type="Pfam" id="PF03704">
    <property type="entry name" value="BTAD"/>
    <property type="match status" value="1"/>
</dbReference>
<comment type="caution">
    <text evidence="5">The sequence shown here is derived from an EMBL/GenBank/DDBJ whole genome shotgun (WGS) entry which is preliminary data.</text>
</comment>
<comment type="similarity">
    <text evidence="1">Belongs to the AfsR/DnrI/RedD regulatory family.</text>
</comment>
<keyword evidence="6" id="KW-1185">Reference proteome</keyword>
<evidence type="ECO:0000256" key="2">
    <source>
        <dbReference type="ARBA" id="ARBA00023125"/>
    </source>
</evidence>
<proteinExistence type="inferred from homology"/>
<dbReference type="SUPFAM" id="SSF46894">
    <property type="entry name" value="C-terminal effector domain of the bipartite response regulators"/>
    <property type="match status" value="1"/>
</dbReference>
<dbReference type="Pfam" id="PF13424">
    <property type="entry name" value="TPR_12"/>
    <property type="match status" value="1"/>
</dbReference>
<dbReference type="SMART" id="SM00028">
    <property type="entry name" value="TPR"/>
    <property type="match status" value="5"/>
</dbReference>
<reference evidence="5 6" key="2">
    <citation type="submission" date="2020-03" db="EMBL/GenBank/DDBJ databases">
        <authorList>
            <person name="Ichikawa N."/>
            <person name="Kimura A."/>
            <person name="Kitahashi Y."/>
            <person name="Uohara A."/>
        </authorList>
    </citation>
    <scope>NUCLEOTIDE SEQUENCE [LARGE SCALE GENOMIC DNA]</scope>
    <source>
        <strain evidence="5 6">NBRC 108638</strain>
    </source>
</reference>
<dbReference type="SUPFAM" id="SSF48452">
    <property type="entry name" value="TPR-like"/>
    <property type="match status" value="2"/>
</dbReference>
<gene>
    <name evidence="5" type="ORF">Prum_084740</name>
</gene>
<dbReference type="SMART" id="SM01043">
    <property type="entry name" value="BTAD"/>
    <property type="match status" value="1"/>
</dbReference>
<dbReference type="RefSeq" id="WP_173082109.1">
    <property type="nucleotide sequence ID" value="NZ_BLPG01000001.1"/>
</dbReference>
<name>A0A6V8LCA3_9ACTN</name>
<reference evidence="5 6" key="1">
    <citation type="submission" date="2020-03" db="EMBL/GenBank/DDBJ databases">
        <title>Whole genome shotgun sequence of Phytohabitans rumicis NBRC 108638.</title>
        <authorList>
            <person name="Komaki H."/>
            <person name="Tamura T."/>
        </authorList>
    </citation>
    <scope>NUCLEOTIDE SEQUENCE [LARGE SCALE GENOMIC DNA]</scope>
    <source>
        <strain evidence="5 6">NBRC 108638</strain>
    </source>
</reference>
<dbReference type="InterPro" id="IPR005158">
    <property type="entry name" value="BTAD"/>
</dbReference>
<organism evidence="5 6">
    <name type="scientific">Phytohabitans rumicis</name>
    <dbReference type="NCBI Taxonomy" id="1076125"/>
    <lineage>
        <taxon>Bacteria</taxon>
        <taxon>Bacillati</taxon>
        <taxon>Actinomycetota</taxon>
        <taxon>Actinomycetes</taxon>
        <taxon>Micromonosporales</taxon>
        <taxon>Micromonosporaceae</taxon>
    </lineage>
</organism>
<dbReference type="GO" id="GO:0000160">
    <property type="term" value="P:phosphorelay signal transduction system"/>
    <property type="evidence" value="ECO:0007669"/>
    <property type="project" value="InterPro"/>
</dbReference>
<sequence length="1006" mass="105799">MASGSLLVVAAAGYGKTTALEAACADGQTAYVTASDLLGGAAVGGTVGHVAVDDACRLDPPRQVRLARLLAAFPGHVRVSVASRHPLDPAAVAELPGPVTERGPADLALTPDALFRVLREEHGLADADLAYHVHHLTAGWPALTHLAGDVLRRGAGRHDLLPALVEAATTWVREEVLAGLPAWLLDLVADLDPITEPLCAAVMAATSDGPEWTPGELRPLARTGLLVANGLGAPRLVPVLRAVLLRDRHLRTAAEGLPGRLRTAAAWYQRHGYAVAAARAFQGAGDAGACAALVESGGDGMLAAGGAAEVVRLIDELPATARTPRVRLIRADALRMAGRALESVQAFTPLLVDAAETGHWTAGLVWRAAMLPYMRGDFRAALDLLDRAPEPPAVPTADDASVLACRATTLHLLGESDAAAATAARALSAAGTAGDDRARAFAHIAAAMIAIGVRREEHLAEALAAAERAGDVVQQARVLANQADCLLRAARYPQALRASARAVRTAEAGAPPGVLVTALHNAGEALTRLGRYEEATLHCERSIQISHRAGLRRTAPGLYGLGEINRQLGRPEQSRVAFEEAIELARGHREPQVLVPALAGLARLLADGGDVPAALAAAAEAEQAAPPGLAAVALVAAGWVALAGGDADQARGRAADAVCAARASRHADALAEALELSAVAGADVEAARAALREAETIWERAGAPPAADRIRVLLGRLPGADGPQRWAAKTAARRLVALGVPAVDGAGLVPADAAPVRVRVLGRFEVYVGGQPVPLPAWRSRQARTLLKILIARRGRPVPRAELCELLWPDDEPRRTGHRLSVLLSVVRTVLDPTRLRPADHYLRADLAGVSFDLDRVALDVDGLLRDAAHGLRLAREGEPDRAREILTEMDAAYHGDPFAEDPYEDWADGLREEARAVWLRGLRELAQLCRRCADLDQAATILVRLLVADPFDEPAHRSLVEVLLAAGRHGEAQRAYDRWAGAMRSIDAPVPSRAVLRVRAAAQQA</sequence>
<protein>
    <submittedName>
        <fullName evidence="5">Uncharacterized protein</fullName>
    </submittedName>
</protein>
<dbReference type="GO" id="GO:0006355">
    <property type="term" value="P:regulation of DNA-templated transcription"/>
    <property type="evidence" value="ECO:0007669"/>
    <property type="project" value="InterPro"/>
</dbReference>
<evidence type="ECO:0000256" key="1">
    <source>
        <dbReference type="ARBA" id="ARBA00005820"/>
    </source>
</evidence>
<feature type="domain" description="OmpR/PhoB-type" evidence="3">
    <location>
        <begin position="770"/>
        <end position="854"/>
    </location>
</feature>
<dbReference type="InterPro" id="IPR001867">
    <property type="entry name" value="OmpR/PhoB-type_DNA-bd"/>
</dbReference>
<dbReference type="EMBL" id="BLPG01000001">
    <property type="protein sequence ID" value="GFJ94832.1"/>
    <property type="molecule type" value="Genomic_DNA"/>
</dbReference>
<dbReference type="InterPro" id="IPR051677">
    <property type="entry name" value="AfsR-DnrI-RedD_regulator"/>
</dbReference>
<dbReference type="InterPro" id="IPR011990">
    <property type="entry name" value="TPR-like_helical_dom_sf"/>
</dbReference>
<evidence type="ECO:0000259" key="3">
    <source>
        <dbReference type="SMART" id="SM00862"/>
    </source>
</evidence>
<dbReference type="InterPro" id="IPR036388">
    <property type="entry name" value="WH-like_DNA-bd_sf"/>
</dbReference>
<dbReference type="Gene3D" id="1.10.10.10">
    <property type="entry name" value="Winged helix-like DNA-binding domain superfamily/Winged helix DNA-binding domain"/>
    <property type="match status" value="1"/>
</dbReference>
<dbReference type="Proteomes" id="UP000482960">
    <property type="component" value="Unassembled WGS sequence"/>
</dbReference>
<keyword evidence="2" id="KW-0238">DNA-binding</keyword>
<dbReference type="PANTHER" id="PTHR35807">
    <property type="entry name" value="TRANSCRIPTIONAL REGULATOR REDD-RELATED"/>
    <property type="match status" value="1"/>
</dbReference>
<dbReference type="Gene3D" id="1.25.40.10">
    <property type="entry name" value="Tetratricopeptide repeat domain"/>
    <property type="match status" value="2"/>
</dbReference>
<evidence type="ECO:0000259" key="4">
    <source>
        <dbReference type="SMART" id="SM01043"/>
    </source>
</evidence>